<evidence type="ECO:0000259" key="3">
    <source>
        <dbReference type="SMART" id="SM00858"/>
    </source>
</evidence>
<feature type="domain" description="SAF" evidence="3">
    <location>
        <begin position="60"/>
        <end position="123"/>
    </location>
</feature>
<reference evidence="5 7" key="2">
    <citation type="submission" date="2024-06" db="EMBL/GenBank/DDBJ databases">
        <authorList>
            <person name="Bataeva Y.V."/>
            <person name="Grigorian L.N."/>
            <person name="Solomentsev V.I."/>
        </authorList>
    </citation>
    <scope>NUCLEOTIDE SEQUENCE [LARGE SCALE GENOMIC DNA]</scope>
    <source>
        <strain evidence="5">SCPM-O-B-12605</strain>
        <strain evidence="7">SCPM-O-B-12605 (RCAM04882)</strain>
    </source>
</reference>
<dbReference type="Pfam" id="PF08666">
    <property type="entry name" value="SAF"/>
    <property type="match status" value="1"/>
</dbReference>
<evidence type="ECO:0000256" key="1">
    <source>
        <dbReference type="SAM" id="MobiDB-lite"/>
    </source>
</evidence>
<evidence type="ECO:0000313" key="6">
    <source>
        <dbReference type="Proteomes" id="UP001348641"/>
    </source>
</evidence>
<gene>
    <name evidence="5" type="ORF">ABUK86_18795</name>
    <name evidence="4" type="ORF">Q8A49_35500</name>
</gene>
<name>A0ABU7L2S0_9ACTN</name>
<dbReference type="SMART" id="SM00858">
    <property type="entry name" value="SAF"/>
    <property type="match status" value="1"/>
</dbReference>
<dbReference type="RefSeq" id="WP_267945568.1">
    <property type="nucleotide sequence ID" value="NZ_BAAAJA010000017.1"/>
</dbReference>
<keyword evidence="2" id="KW-1133">Transmembrane helix</keyword>
<dbReference type="Proteomes" id="UP001348641">
    <property type="component" value="Unassembled WGS sequence"/>
</dbReference>
<reference evidence="4 6" key="1">
    <citation type="submission" date="2023-07" db="EMBL/GenBank/DDBJ databases">
        <authorList>
            <person name="Girao M."/>
            <person name="Carvalho M.F."/>
        </authorList>
    </citation>
    <scope>NUCLEOTIDE SEQUENCE [LARGE SCALE GENOMIC DNA]</scope>
    <source>
        <strain evidence="4 6">66/93</strain>
    </source>
</reference>
<proteinExistence type="predicted"/>
<sequence>MVDTKTAPAPAASPRQGETPPVRLLGSGPRRWRWLVLALGMMTAGGLSGVLALEQMDDRQGVLVADTDLPAGHVVAAEDLRIERISVADGVSFVGSESLESTVGQTLTVPVTEGGLLPEAALGAEAAFPERDRAVLGVALRVGRFPASIGPGAAVSVVVHPEEGATGGVEAYRALVRDVQPSAAEDGSVELELVASSADAAAIASAAAVERVSVVQVNPRGGA</sequence>
<dbReference type="CDD" id="cd11614">
    <property type="entry name" value="SAF_CpaB_FlgA_like"/>
    <property type="match status" value="1"/>
</dbReference>
<feature type="transmembrane region" description="Helical" evidence="2">
    <location>
        <begin position="32"/>
        <end position="53"/>
    </location>
</feature>
<protein>
    <submittedName>
        <fullName evidence="4">SAF domain-containing protein</fullName>
    </submittedName>
</protein>
<evidence type="ECO:0000256" key="2">
    <source>
        <dbReference type="SAM" id="Phobius"/>
    </source>
</evidence>
<dbReference type="InterPro" id="IPR013974">
    <property type="entry name" value="SAF"/>
</dbReference>
<keyword evidence="2" id="KW-0472">Membrane</keyword>
<dbReference type="EMBL" id="JAUUCC010000232">
    <property type="protein sequence ID" value="MEE2055820.1"/>
    <property type="molecule type" value="Genomic_DNA"/>
</dbReference>
<accession>A0ABU7L2S0</accession>
<keyword evidence="7" id="KW-1185">Reference proteome</keyword>
<keyword evidence="2" id="KW-0812">Transmembrane</keyword>
<evidence type="ECO:0000313" key="4">
    <source>
        <dbReference type="EMBL" id="MEE2055820.1"/>
    </source>
</evidence>
<comment type="caution">
    <text evidence="4">The sequence shown here is derived from an EMBL/GenBank/DDBJ whole genome shotgun (WGS) entry which is preliminary data.</text>
</comment>
<dbReference type="Proteomes" id="UP001432401">
    <property type="component" value="Unassembled WGS sequence"/>
</dbReference>
<evidence type="ECO:0000313" key="7">
    <source>
        <dbReference type="Proteomes" id="UP001432401"/>
    </source>
</evidence>
<dbReference type="EMBL" id="JBEQNB010000010">
    <property type="protein sequence ID" value="MES0835831.1"/>
    <property type="molecule type" value="Genomic_DNA"/>
</dbReference>
<organism evidence="4 6">
    <name type="scientific">Nocardiopsis tropica</name>
    <dbReference type="NCBI Taxonomy" id="109330"/>
    <lineage>
        <taxon>Bacteria</taxon>
        <taxon>Bacillati</taxon>
        <taxon>Actinomycetota</taxon>
        <taxon>Actinomycetes</taxon>
        <taxon>Streptosporangiales</taxon>
        <taxon>Nocardiopsidaceae</taxon>
        <taxon>Nocardiopsis</taxon>
    </lineage>
</organism>
<evidence type="ECO:0000313" key="5">
    <source>
        <dbReference type="EMBL" id="MES0835831.1"/>
    </source>
</evidence>
<feature type="region of interest" description="Disordered" evidence="1">
    <location>
        <begin position="1"/>
        <end position="24"/>
    </location>
</feature>